<dbReference type="Pfam" id="PF11604">
    <property type="entry name" value="CusF_Ec"/>
    <property type="match status" value="1"/>
</dbReference>
<name>A0A7Z0E3U2_RHILE</name>
<gene>
    <name evidence="2" type="ORF">GGI64_005400</name>
</gene>
<dbReference type="InterPro" id="IPR021647">
    <property type="entry name" value="CusF_Ec"/>
</dbReference>
<keyword evidence="1" id="KW-0732">Signal</keyword>
<evidence type="ECO:0000313" key="3">
    <source>
        <dbReference type="Proteomes" id="UP000535276"/>
    </source>
</evidence>
<dbReference type="EMBL" id="JACBZV010000011">
    <property type="protein sequence ID" value="NYJ14308.1"/>
    <property type="molecule type" value="Genomic_DNA"/>
</dbReference>
<organism evidence="2 3">
    <name type="scientific">Rhizobium leguminosarum</name>
    <dbReference type="NCBI Taxonomy" id="384"/>
    <lineage>
        <taxon>Bacteria</taxon>
        <taxon>Pseudomonadati</taxon>
        <taxon>Pseudomonadota</taxon>
        <taxon>Alphaproteobacteria</taxon>
        <taxon>Hyphomicrobiales</taxon>
        <taxon>Rhizobiaceae</taxon>
        <taxon>Rhizobium/Agrobacterium group</taxon>
        <taxon>Rhizobium</taxon>
    </lineage>
</organism>
<evidence type="ECO:0000313" key="2">
    <source>
        <dbReference type="EMBL" id="NYJ14308.1"/>
    </source>
</evidence>
<evidence type="ECO:0000256" key="1">
    <source>
        <dbReference type="SAM" id="SignalP"/>
    </source>
</evidence>
<accession>A0A7Z0E3U2</accession>
<dbReference type="InterPro" id="IPR042230">
    <property type="entry name" value="CusF_sf"/>
</dbReference>
<dbReference type="AlphaFoldDB" id="A0A7Z0E3U2"/>
<feature type="signal peptide" evidence="1">
    <location>
        <begin position="1"/>
        <end position="26"/>
    </location>
</feature>
<dbReference type="Gene3D" id="2.40.50.320">
    <property type="entry name" value="Copper binding periplasmic protein CusF"/>
    <property type="match status" value="1"/>
</dbReference>
<feature type="chain" id="PRO_5031107507" evidence="1">
    <location>
        <begin position="27"/>
        <end position="97"/>
    </location>
</feature>
<sequence length="97" mass="10589">MKMKSAMMKIGLAALLSATAAFGAFAEEFTKGVVNKVDAKAQKVTIKHEELKNLDMPAMTMVFRVEDPALLEKLKEGSSIEFVAERVNGKLTVTDVK</sequence>
<protein>
    <submittedName>
        <fullName evidence="2">Cu/Ag efflux protein CusF</fullName>
    </submittedName>
</protein>
<comment type="caution">
    <text evidence="2">The sequence shown here is derived from an EMBL/GenBank/DDBJ whole genome shotgun (WGS) entry which is preliminary data.</text>
</comment>
<reference evidence="2 3" key="1">
    <citation type="submission" date="2020-07" db="EMBL/GenBank/DDBJ databases">
        <title>Genomic Encyclopedia of Type Strains, Phase IV (KMG-V): Genome sequencing to study the core and pangenomes of soil and plant-associated prokaryotes.</title>
        <authorList>
            <person name="Whitman W."/>
        </authorList>
    </citation>
    <scope>NUCLEOTIDE SEQUENCE [LARGE SCALE GENOMIC DNA]</scope>
    <source>
        <strain evidence="2 3">SEMIA 4052</strain>
    </source>
</reference>
<proteinExistence type="predicted"/>
<dbReference type="Proteomes" id="UP000535276">
    <property type="component" value="Unassembled WGS sequence"/>
</dbReference>